<comment type="caution">
    <text evidence="2">The sequence shown here is derived from an EMBL/GenBank/DDBJ whole genome shotgun (WGS) entry which is preliminary data.</text>
</comment>
<evidence type="ECO:0000259" key="1">
    <source>
        <dbReference type="Pfam" id="PF06985"/>
    </source>
</evidence>
<evidence type="ECO:0000313" key="2">
    <source>
        <dbReference type="EMBL" id="KAK3213538.1"/>
    </source>
</evidence>
<feature type="domain" description="Heterokaryon incompatibility" evidence="1">
    <location>
        <begin position="68"/>
        <end position="277"/>
    </location>
</feature>
<dbReference type="Proteomes" id="UP001280581">
    <property type="component" value="Unassembled WGS sequence"/>
</dbReference>
<dbReference type="EMBL" id="WVTA01000004">
    <property type="protein sequence ID" value="KAK3213538.1"/>
    <property type="molecule type" value="Genomic_DNA"/>
</dbReference>
<keyword evidence="3" id="KW-1185">Reference proteome</keyword>
<dbReference type="PANTHER" id="PTHR24148">
    <property type="entry name" value="ANKYRIN REPEAT DOMAIN-CONTAINING PROTEIN 39 HOMOLOG-RELATED"/>
    <property type="match status" value="1"/>
</dbReference>
<reference evidence="2 3" key="1">
    <citation type="submission" date="2021-02" db="EMBL/GenBank/DDBJ databases">
        <title>Genome assembly of Pseudopithomyces chartarum.</title>
        <authorList>
            <person name="Jauregui R."/>
            <person name="Singh J."/>
            <person name="Voisey C."/>
        </authorList>
    </citation>
    <scope>NUCLEOTIDE SEQUENCE [LARGE SCALE GENOMIC DNA]</scope>
    <source>
        <strain evidence="2 3">AGR01</strain>
    </source>
</reference>
<dbReference type="InterPro" id="IPR052895">
    <property type="entry name" value="HetReg/Transcr_Mod"/>
</dbReference>
<proteinExistence type="predicted"/>
<protein>
    <recommendedName>
        <fullName evidence="1">Heterokaryon incompatibility domain-containing protein</fullName>
    </recommendedName>
</protein>
<dbReference type="AlphaFoldDB" id="A0AAN6M0J6"/>
<organism evidence="2 3">
    <name type="scientific">Pseudopithomyces chartarum</name>
    <dbReference type="NCBI Taxonomy" id="1892770"/>
    <lineage>
        <taxon>Eukaryota</taxon>
        <taxon>Fungi</taxon>
        <taxon>Dikarya</taxon>
        <taxon>Ascomycota</taxon>
        <taxon>Pezizomycotina</taxon>
        <taxon>Dothideomycetes</taxon>
        <taxon>Pleosporomycetidae</taxon>
        <taxon>Pleosporales</taxon>
        <taxon>Massarineae</taxon>
        <taxon>Didymosphaeriaceae</taxon>
        <taxon>Pseudopithomyces</taxon>
    </lineage>
</organism>
<name>A0AAN6M0J6_9PLEO</name>
<dbReference type="InterPro" id="IPR010730">
    <property type="entry name" value="HET"/>
</dbReference>
<sequence>MAHKQRILGQIADDSTRNFTYDTIHSQHKQIRLLRIIKDTKGSTHSEEAEQVIRCTIETSSLLAAPYFYALSYRWDSSPAGTDIVINNSAFSIGKNLYLALQRLQDYLPVDEERSCELGFKISLPIWIDAISINQTDPDEKGWQVAQMGEIYTKASQTVVWLGPAFHGSDRAIARLSEVGRNAIDRGFSFEQHWPSWFEHLVERTEEFAEGRLPEEELNLENYFWTFTHGHVLDRTLSHARGEEFIKETEKVRIETLKGILKLMRSEWWCRLWVIQEVTLAQELEFLCGEDVISWEHLNTSLLFFSAAESVQGRLLDLGLDRVAGIRGKAILDQPQYRDERGSRSSKLVLRITRFDVRHKLAADGIHLMKMKPHTEYAPTNLDIRRQYLLRRALKSDDHLGTWLYNVTVRQPPQKASDPRDLIYALGGLLPLTSRLYPDYQKTVVCVFTDAARLCLEQGYISILSLCQWPKRYDTLPTWVPDWSQPLRSPIEDIRKSSIQSKPITFHNNGLTICIQGHRLLTISHVLNVDIQSDPNDISTAFLLNLDNDYLEALRNLGIPLSKQQRHSNLIKLLLSSAHWPHSHPGTQPPTHTLPNPLHHLSHTLPPTAETNDLQSLIWYLSKILNKERISDYQTWTEDLRSMSQTYSTVRKLSPAFGKLIFRTVQFLAAEEAGYEGGAGGCV</sequence>
<gene>
    <name evidence="2" type="ORF">GRF29_28g231549</name>
</gene>
<dbReference type="PANTHER" id="PTHR24148:SF64">
    <property type="entry name" value="HETEROKARYON INCOMPATIBILITY DOMAIN-CONTAINING PROTEIN"/>
    <property type="match status" value="1"/>
</dbReference>
<dbReference type="Pfam" id="PF06985">
    <property type="entry name" value="HET"/>
    <property type="match status" value="1"/>
</dbReference>
<evidence type="ECO:0000313" key="3">
    <source>
        <dbReference type="Proteomes" id="UP001280581"/>
    </source>
</evidence>
<accession>A0AAN6M0J6</accession>